<dbReference type="RefSeq" id="WP_186852854.1">
    <property type="nucleotide sequence ID" value="NZ_JACOPO010000005.1"/>
</dbReference>
<organism evidence="1 2">
    <name type="scientific">Flintibacter hominis</name>
    <dbReference type="NCBI Taxonomy" id="2763048"/>
    <lineage>
        <taxon>Bacteria</taxon>
        <taxon>Bacillati</taxon>
        <taxon>Bacillota</taxon>
        <taxon>Clostridia</taxon>
        <taxon>Eubacteriales</taxon>
        <taxon>Flintibacter</taxon>
    </lineage>
</organism>
<reference evidence="1" key="1">
    <citation type="submission" date="2020-08" db="EMBL/GenBank/DDBJ databases">
        <title>Genome public.</title>
        <authorList>
            <person name="Liu C."/>
            <person name="Sun Q."/>
        </authorList>
    </citation>
    <scope>NUCLEOTIDE SEQUENCE</scope>
    <source>
        <strain evidence="1">NSJ-23</strain>
    </source>
</reference>
<sequence>MSTNKTQHYQLNQWEAEDKVLRMEFNEDNQKIDTALFGKASREAMDQLTQKAAVLAADMAGKGNCQVVAGSYVGTGGAGASAPNRLTFQRRPMLLYVYGSWRLLCGRGETSAAAQSTVNNDRTNTVTWEERAISWYNDEGKASPQLNDAGKTYHYLALLEME</sequence>
<proteinExistence type="predicted"/>
<accession>A0A8J6J0H8</accession>
<name>A0A8J6J0H8_9FIRM</name>
<evidence type="ECO:0000313" key="2">
    <source>
        <dbReference type="Proteomes" id="UP000628736"/>
    </source>
</evidence>
<comment type="caution">
    <text evidence="1">The sequence shown here is derived from an EMBL/GenBank/DDBJ whole genome shotgun (WGS) entry which is preliminary data.</text>
</comment>
<dbReference type="AlphaFoldDB" id="A0A8J6J0H8"/>
<evidence type="ECO:0000313" key="1">
    <source>
        <dbReference type="EMBL" id="MBC5722866.1"/>
    </source>
</evidence>
<dbReference type="Proteomes" id="UP000628736">
    <property type="component" value="Unassembled WGS sequence"/>
</dbReference>
<gene>
    <name evidence="1" type="ORF">H8S11_08590</name>
</gene>
<dbReference type="EMBL" id="JACOPO010000005">
    <property type="protein sequence ID" value="MBC5722866.1"/>
    <property type="molecule type" value="Genomic_DNA"/>
</dbReference>
<protein>
    <submittedName>
        <fullName evidence="1">Uncharacterized protein</fullName>
    </submittedName>
</protein>
<keyword evidence="2" id="KW-1185">Reference proteome</keyword>